<dbReference type="InterPro" id="IPR010487">
    <property type="entry name" value="NGRN/Rrg9"/>
</dbReference>
<feature type="region of interest" description="Disordered" evidence="4">
    <location>
        <begin position="217"/>
        <end position="246"/>
    </location>
</feature>
<dbReference type="AlphaFoldDB" id="A0A5N5QLI4"/>
<dbReference type="EMBL" id="SSOP01000067">
    <property type="protein sequence ID" value="KAB5592361.1"/>
    <property type="molecule type" value="Genomic_DNA"/>
</dbReference>
<sequence>MNFLRTKLRPFSPRGDLLPVSPCIYAFARTLSRTRFPFSKKHNTSLKPLLGGNEPSEWVDHLSIKGSLAQQASGRDELELTSKPYRPNKQVKPRAPAQRSKTPPILHSNTRPRRPKSRPPPTPQAYLAHRETIKRRFPNGWAPPRTISREAMEALRTMHAQDPVRFRTPVLANKFKISPEAVSRILRSKWRPSPERTAQLIARDMLAKDKWIAGMHKKEQGAAEKSLQGRLDIQERMRGKDKLTMK</sequence>
<evidence type="ECO:0000256" key="4">
    <source>
        <dbReference type="SAM" id="MobiDB-lite"/>
    </source>
</evidence>
<feature type="compositionally biased region" description="Basic and acidic residues" evidence="4">
    <location>
        <begin position="232"/>
        <end position="246"/>
    </location>
</feature>
<gene>
    <name evidence="5" type="ORF">CTheo_4185</name>
</gene>
<evidence type="ECO:0000256" key="1">
    <source>
        <dbReference type="ARBA" id="ARBA00003548"/>
    </source>
</evidence>
<dbReference type="Proteomes" id="UP000383932">
    <property type="component" value="Unassembled WGS sequence"/>
</dbReference>
<dbReference type="PANTHER" id="PTHR13475:SF3">
    <property type="entry name" value="NEUGRIN"/>
    <property type="match status" value="1"/>
</dbReference>
<name>A0A5N5QLI4_9AGAM</name>
<evidence type="ECO:0000256" key="2">
    <source>
        <dbReference type="ARBA" id="ARBA00010895"/>
    </source>
</evidence>
<dbReference type="GO" id="GO:0005634">
    <property type="term" value="C:nucleus"/>
    <property type="evidence" value="ECO:0007669"/>
    <property type="project" value="TreeGrafter"/>
</dbReference>
<proteinExistence type="inferred from homology"/>
<dbReference type="OrthoDB" id="5578174at2759"/>
<evidence type="ECO:0000256" key="3">
    <source>
        <dbReference type="ARBA" id="ARBA00013566"/>
    </source>
</evidence>
<reference evidence="5 6" key="1">
    <citation type="journal article" date="2019" name="Fungal Biol. Biotechnol.">
        <title>Draft genome sequence of fastidious pathogen Ceratobasidium theobromae, which causes vascular-streak dieback in Theobroma cacao.</title>
        <authorList>
            <person name="Ali S.S."/>
            <person name="Asman A."/>
            <person name="Shao J."/>
            <person name="Firmansyah A.P."/>
            <person name="Susilo A.W."/>
            <person name="Rosmana A."/>
            <person name="McMahon P."/>
            <person name="Junaid M."/>
            <person name="Guest D."/>
            <person name="Kheng T.Y."/>
            <person name="Meinhardt L.W."/>
            <person name="Bailey B.A."/>
        </authorList>
    </citation>
    <scope>NUCLEOTIDE SEQUENCE [LARGE SCALE GENOMIC DNA]</scope>
    <source>
        <strain evidence="5 6">CT2</strain>
    </source>
</reference>
<comment type="caution">
    <text evidence="5">The sequence shown here is derived from an EMBL/GenBank/DDBJ whole genome shotgun (WGS) entry which is preliminary data.</text>
</comment>
<keyword evidence="6" id="KW-1185">Reference proteome</keyword>
<comment type="function">
    <text evidence="1">Required for respiratory activity and maintenance and expression of the mitochondrial genome.</text>
</comment>
<organism evidence="5 6">
    <name type="scientific">Ceratobasidium theobromae</name>
    <dbReference type="NCBI Taxonomy" id="1582974"/>
    <lineage>
        <taxon>Eukaryota</taxon>
        <taxon>Fungi</taxon>
        <taxon>Dikarya</taxon>
        <taxon>Basidiomycota</taxon>
        <taxon>Agaricomycotina</taxon>
        <taxon>Agaricomycetes</taxon>
        <taxon>Cantharellales</taxon>
        <taxon>Ceratobasidiaceae</taxon>
        <taxon>Ceratobasidium</taxon>
    </lineage>
</organism>
<feature type="region of interest" description="Disordered" evidence="4">
    <location>
        <begin position="69"/>
        <end position="124"/>
    </location>
</feature>
<evidence type="ECO:0000313" key="5">
    <source>
        <dbReference type="EMBL" id="KAB5592361.1"/>
    </source>
</evidence>
<comment type="similarity">
    <text evidence="2">Belongs to the RRG9 family.</text>
</comment>
<protein>
    <recommendedName>
        <fullName evidence="3">Required for respiratory growth protein 9, mitochondrial</fullName>
    </recommendedName>
</protein>
<evidence type="ECO:0000313" key="6">
    <source>
        <dbReference type="Proteomes" id="UP000383932"/>
    </source>
</evidence>
<dbReference type="PANTHER" id="PTHR13475">
    <property type="entry name" value="NEUGRIN"/>
    <property type="match status" value="1"/>
</dbReference>
<accession>A0A5N5QLI4</accession>
<dbReference type="Pfam" id="PF06413">
    <property type="entry name" value="Neugrin"/>
    <property type="match status" value="1"/>
</dbReference>